<dbReference type="Pfam" id="PF06476">
    <property type="entry name" value="DUF1090"/>
    <property type="match status" value="1"/>
</dbReference>
<name>A0A085JK76_9GAMM</name>
<evidence type="ECO:0000313" key="3">
    <source>
        <dbReference type="Proteomes" id="UP000028602"/>
    </source>
</evidence>
<reference evidence="2 3" key="1">
    <citation type="submission" date="2014-05" db="EMBL/GenBank/DDBJ databases">
        <title>ATOL: Assembling a taxonomically balanced genome-scale reconstruction of the evolutionary history of the Enterobacteriaceae.</title>
        <authorList>
            <person name="Plunkett G.III."/>
            <person name="Neeno-Eckwall E.C."/>
            <person name="Glasner J.D."/>
            <person name="Perna N.T."/>
        </authorList>
    </citation>
    <scope>NUCLEOTIDE SEQUENCE [LARGE SCALE GENOMIC DNA]</scope>
    <source>
        <strain evidence="2 3">ATCC 33301</strain>
    </source>
</reference>
<feature type="signal peptide" evidence="1">
    <location>
        <begin position="1"/>
        <end position="18"/>
    </location>
</feature>
<dbReference type="RefSeq" id="WP_025901123.1">
    <property type="nucleotide sequence ID" value="NZ_ATMJ01000083.1"/>
</dbReference>
<dbReference type="EMBL" id="JMPR01000019">
    <property type="protein sequence ID" value="KFD20872.1"/>
    <property type="molecule type" value="Genomic_DNA"/>
</dbReference>
<accession>A0A085JK76</accession>
<dbReference type="InterPro" id="IPR009468">
    <property type="entry name" value="DUF1090"/>
</dbReference>
<proteinExistence type="predicted"/>
<dbReference type="AlphaFoldDB" id="A0A085JK76"/>
<organism evidence="2 3">
    <name type="scientific">Tatumella ptyseos ATCC 33301</name>
    <dbReference type="NCBI Taxonomy" id="1005995"/>
    <lineage>
        <taxon>Bacteria</taxon>
        <taxon>Pseudomonadati</taxon>
        <taxon>Pseudomonadota</taxon>
        <taxon>Gammaproteobacteria</taxon>
        <taxon>Enterobacterales</taxon>
        <taxon>Erwiniaceae</taxon>
        <taxon>Tatumella</taxon>
    </lineage>
</organism>
<dbReference type="Proteomes" id="UP000028602">
    <property type="component" value="Unassembled WGS sequence"/>
</dbReference>
<evidence type="ECO:0000256" key="1">
    <source>
        <dbReference type="SAM" id="SignalP"/>
    </source>
</evidence>
<protein>
    <submittedName>
        <fullName evidence="2">Uncharacterized protein</fullName>
    </submittedName>
</protein>
<evidence type="ECO:0000313" key="2">
    <source>
        <dbReference type="EMBL" id="KFD20872.1"/>
    </source>
</evidence>
<comment type="caution">
    <text evidence="2">The sequence shown here is derived from an EMBL/GenBank/DDBJ whole genome shotgun (WGS) entry which is preliminary data.</text>
</comment>
<keyword evidence="3" id="KW-1185">Reference proteome</keyword>
<feature type="chain" id="PRO_5001793526" evidence="1">
    <location>
        <begin position="19"/>
        <end position="82"/>
    </location>
</feature>
<dbReference type="PROSITE" id="PS51257">
    <property type="entry name" value="PROKAR_LIPOPROTEIN"/>
    <property type="match status" value="1"/>
</dbReference>
<keyword evidence="1" id="KW-0732">Signal</keyword>
<dbReference type="OrthoDB" id="8689941at2"/>
<gene>
    <name evidence="2" type="ORF">GTPT_1065</name>
</gene>
<sequence>MKNVDCLLTVLMILPATAGACGQQSPQCLQDKTGSIEYEISLARQHHNQHRIDGLKQALADIQRQCSRSRVSHAALHPGSPG</sequence>